<feature type="transmembrane region" description="Helical" evidence="6">
    <location>
        <begin position="375"/>
        <end position="397"/>
    </location>
</feature>
<dbReference type="SUPFAM" id="SSF48452">
    <property type="entry name" value="TPR-like"/>
    <property type="match status" value="1"/>
</dbReference>
<name>A0ABT5VR88_9BACT</name>
<feature type="transmembrane region" description="Helical" evidence="6">
    <location>
        <begin position="167"/>
        <end position="184"/>
    </location>
</feature>
<dbReference type="Pfam" id="PF13181">
    <property type="entry name" value="TPR_8"/>
    <property type="match status" value="1"/>
</dbReference>
<dbReference type="Pfam" id="PF04932">
    <property type="entry name" value="Wzy_C"/>
    <property type="match status" value="1"/>
</dbReference>
<evidence type="ECO:0000256" key="5">
    <source>
        <dbReference type="PROSITE-ProRule" id="PRU00339"/>
    </source>
</evidence>
<dbReference type="Proteomes" id="UP001528920">
    <property type="component" value="Unassembled WGS sequence"/>
</dbReference>
<dbReference type="InterPro" id="IPR051533">
    <property type="entry name" value="WaaL-like"/>
</dbReference>
<feature type="transmembrane region" description="Helical" evidence="6">
    <location>
        <begin position="225"/>
        <end position="244"/>
    </location>
</feature>
<reference evidence="8 9" key="1">
    <citation type="submission" date="2022-01" db="EMBL/GenBank/DDBJ databases">
        <title>Labilibaculum sp. nov, a marine bacterium isolated from Antarctica.</title>
        <authorList>
            <person name="Dai W."/>
        </authorList>
    </citation>
    <scope>NUCLEOTIDE SEQUENCE [LARGE SCALE GENOMIC DNA]</scope>
    <source>
        <strain evidence="8 9">DW002</strain>
    </source>
</reference>
<feature type="domain" description="O-antigen ligase-related" evidence="7">
    <location>
        <begin position="234"/>
        <end position="389"/>
    </location>
</feature>
<dbReference type="InterPro" id="IPR019734">
    <property type="entry name" value="TPR_rpt"/>
</dbReference>
<dbReference type="RefSeq" id="WP_275109275.1">
    <property type="nucleotide sequence ID" value="NZ_JAKJSC010000001.1"/>
</dbReference>
<sequence>MLKIVNKYKGQIIPLLLIAILLSSCFVVDNSLFRGNITAKCLWIQQFGILAMVFTGMKLLFRKGVNIYFIDIFIVLFVLWMLVRELFTNMPNDNPQQYLITSGIYFVLYLFFRQIRNSSLVVLSVILIYLTIVSVQAIIGLLQLYGLMYSYHSLFNITGSFHNPGPFSGYILSGVPMALGLYLTTRKKLDENIIEDINDSNSNLKTIIRWKINILRQINALNSRILMNYYSQIVLIVLLIALSATHSRAAWLGAIASSLYILWLFRSELKKYPGIHHVLMAFNALQKKVIAVSVGLTIVISLFGLYKFKEGSANGRLLMWQVSWEMIKDKPLAGWGVGGFEAKYGDYQAEWFRNGTGTVEQSMVAGIPDAPFNEIIRLVVAYGAVGVLFCIGFLVILFRKQVYSVRSEKKPTENMVVLLKGALLSILCFSLFSYTLDIAPIVVQLIILFALIISLQEYKTVILPLNISGKFKLVLVKGIGLILLVLLPFSGKIIWQQYGGYQCWKEAYQLYQYPIYDDAAEEYQRASGILSNNGLLLQMHGKCLLMNEEFTEAKIVLEKAKLYRSDPILYTALGDTYRALKEYEKAEKAYLQAWYIIPHKFYPKYLLAKLYDETGQTTKSKRIAKELLNKKVKVKSKAIEEMRSELAKILVK</sequence>
<keyword evidence="4 6" id="KW-0472">Membrane</keyword>
<evidence type="ECO:0000256" key="2">
    <source>
        <dbReference type="ARBA" id="ARBA00022692"/>
    </source>
</evidence>
<organism evidence="8 9">
    <name type="scientific">Paralabilibaculum antarcticum</name>
    <dbReference type="NCBI Taxonomy" id="2912572"/>
    <lineage>
        <taxon>Bacteria</taxon>
        <taxon>Pseudomonadati</taxon>
        <taxon>Bacteroidota</taxon>
        <taxon>Bacteroidia</taxon>
        <taxon>Marinilabiliales</taxon>
        <taxon>Marinifilaceae</taxon>
        <taxon>Paralabilibaculum</taxon>
    </lineage>
</organism>
<feature type="transmembrane region" description="Helical" evidence="6">
    <location>
        <begin position="95"/>
        <end position="112"/>
    </location>
</feature>
<evidence type="ECO:0000256" key="4">
    <source>
        <dbReference type="ARBA" id="ARBA00023136"/>
    </source>
</evidence>
<feature type="transmembrane region" description="Helical" evidence="6">
    <location>
        <begin position="12"/>
        <end position="30"/>
    </location>
</feature>
<feature type="transmembrane region" description="Helical" evidence="6">
    <location>
        <begin position="289"/>
        <end position="308"/>
    </location>
</feature>
<feature type="transmembrane region" description="Helical" evidence="6">
    <location>
        <begin position="42"/>
        <end position="60"/>
    </location>
</feature>
<evidence type="ECO:0000259" key="7">
    <source>
        <dbReference type="Pfam" id="PF04932"/>
    </source>
</evidence>
<dbReference type="InterPro" id="IPR007016">
    <property type="entry name" value="O-antigen_ligase-rel_domated"/>
</dbReference>
<evidence type="ECO:0000313" key="9">
    <source>
        <dbReference type="Proteomes" id="UP001528920"/>
    </source>
</evidence>
<feature type="transmembrane region" description="Helical" evidence="6">
    <location>
        <begin position="67"/>
        <end position="83"/>
    </location>
</feature>
<keyword evidence="8" id="KW-0436">Ligase</keyword>
<comment type="caution">
    <text evidence="8">The sequence shown here is derived from an EMBL/GenBank/DDBJ whole genome shotgun (WGS) entry which is preliminary data.</text>
</comment>
<dbReference type="PROSITE" id="PS51257">
    <property type="entry name" value="PROKAR_LIPOPROTEIN"/>
    <property type="match status" value="1"/>
</dbReference>
<dbReference type="PANTHER" id="PTHR37422">
    <property type="entry name" value="TEICHURONIC ACID BIOSYNTHESIS PROTEIN TUAE"/>
    <property type="match status" value="1"/>
</dbReference>
<dbReference type="PROSITE" id="PS50005">
    <property type="entry name" value="TPR"/>
    <property type="match status" value="1"/>
</dbReference>
<feature type="repeat" description="TPR" evidence="5">
    <location>
        <begin position="567"/>
        <end position="600"/>
    </location>
</feature>
<protein>
    <submittedName>
        <fullName evidence="8">O-antigen ligase family protein</fullName>
    </submittedName>
</protein>
<dbReference type="Gene3D" id="1.25.40.10">
    <property type="entry name" value="Tetratricopeptide repeat domain"/>
    <property type="match status" value="1"/>
</dbReference>
<evidence type="ECO:0000313" key="8">
    <source>
        <dbReference type="EMBL" id="MDE5417940.1"/>
    </source>
</evidence>
<dbReference type="InterPro" id="IPR011990">
    <property type="entry name" value="TPR-like_helical_dom_sf"/>
</dbReference>
<accession>A0ABT5VR88</accession>
<dbReference type="PANTHER" id="PTHR37422:SF13">
    <property type="entry name" value="LIPOPOLYSACCHARIDE BIOSYNTHESIS PROTEIN PA4999-RELATED"/>
    <property type="match status" value="1"/>
</dbReference>
<evidence type="ECO:0000256" key="6">
    <source>
        <dbReference type="SAM" id="Phobius"/>
    </source>
</evidence>
<keyword evidence="3 6" id="KW-1133">Transmembrane helix</keyword>
<gene>
    <name evidence="8" type="ORF">L3049_07960</name>
</gene>
<evidence type="ECO:0000256" key="3">
    <source>
        <dbReference type="ARBA" id="ARBA00022989"/>
    </source>
</evidence>
<dbReference type="GO" id="GO:0016874">
    <property type="term" value="F:ligase activity"/>
    <property type="evidence" value="ECO:0007669"/>
    <property type="project" value="UniProtKB-KW"/>
</dbReference>
<feature type="transmembrane region" description="Helical" evidence="6">
    <location>
        <begin position="441"/>
        <end position="462"/>
    </location>
</feature>
<dbReference type="EMBL" id="JAKJSC010000001">
    <property type="protein sequence ID" value="MDE5417940.1"/>
    <property type="molecule type" value="Genomic_DNA"/>
</dbReference>
<feature type="transmembrane region" description="Helical" evidence="6">
    <location>
        <begin position="250"/>
        <end position="269"/>
    </location>
</feature>
<keyword evidence="2 6" id="KW-0812">Transmembrane</keyword>
<keyword evidence="5" id="KW-0802">TPR repeat</keyword>
<proteinExistence type="predicted"/>
<feature type="transmembrane region" description="Helical" evidence="6">
    <location>
        <begin position="474"/>
        <end position="495"/>
    </location>
</feature>
<keyword evidence="9" id="KW-1185">Reference proteome</keyword>
<comment type="subcellular location">
    <subcellularLocation>
        <location evidence="1">Membrane</location>
        <topology evidence="1">Multi-pass membrane protein</topology>
    </subcellularLocation>
</comment>
<evidence type="ECO:0000256" key="1">
    <source>
        <dbReference type="ARBA" id="ARBA00004141"/>
    </source>
</evidence>
<feature type="transmembrane region" description="Helical" evidence="6">
    <location>
        <begin position="119"/>
        <end position="147"/>
    </location>
</feature>